<gene>
    <name evidence="1" type="ORF">LCGC14_1827940</name>
</gene>
<protein>
    <recommendedName>
        <fullName evidence="2">Protein translocase subunit SecF</fullName>
    </recommendedName>
</protein>
<organism evidence="1">
    <name type="scientific">marine sediment metagenome</name>
    <dbReference type="NCBI Taxonomy" id="412755"/>
    <lineage>
        <taxon>unclassified sequences</taxon>
        <taxon>metagenomes</taxon>
        <taxon>ecological metagenomes</taxon>
    </lineage>
</organism>
<reference evidence="1" key="1">
    <citation type="journal article" date="2015" name="Nature">
        <title>Complex archaea that bridge the gap between prokaryotes and eukaryotes.</title>
        <authorList>
            <person name="Spang A."/>
            <person name="Saw J.H."/>
            <person name="Jorgensen S.L."/>
            <person name="Zaremba-Niedzwiedzka K."/>
            <person name="Martijn J."/>
            <person name="Lind A.E."/>
            <person name="van Eijk R."/>
            <person name="Schleper C."/>
            <person name="Guy L."/>
            <person name="Ettema T.J."/>
        </authorList>
    </citation>
    <scope>NUCLEOTIDE SEQUENCE</scope>
</reference>
<sequence length="92" mass="10146">MNVLRRYKLLLSITLALVVASWLAVAILGIRPGIDFTGGTEWHITISDVSVVPADLESFFDSELNIGVVVKYLGEQGILIRLPNITEAQHQE</sequence>
<evidence type="ECO:0008006" key="2">
    <source>
        <dbReference type="Google" id="ProtNLM"/>
    </source>
</evidence>
<proteinExistence type="predicted"/>
<dbReference type="InterPro" id="IPR022646">
    <property type="entry name" value="SecD/SecF_CS"/>
</dbReference>
<accession>A0A0F9GGX1</accession>
<feature type="non-terminal residue" evidence="1">
    <location>
        <position position="92"/>
    </location>
</feature>
<dbReference type="EMBL" id="LAZR01018004">
    <property type="protein sequence ID" value="KKL98084.1"/>
    <property type="molecule type" value="Genomic_DNA"/>
</dbReference>
<name>A0A0F9GGX1_9ZZZZ</name>
<comment type="caution">
    <text evidence="1">The sequence shown here is derived from an EMBL/GenBank/DDBJ whole genome shotgun (WGS) entry which is preliminary data.</text>
</comment>
<dbReference type="AlphaFoldDB" id="A0A0F9GGX1"/>
<evidence type="ECO:0000313" key="1">
    <source>
        <dbReference type="EMBL" id="KKL98084.1"/>
    </source>
</evidence>
<dbReference type="Pfam" id="PF07549">
    <property type="entry name" value="Sec_GG"/>
    <property type="match status" value="1"/>
</dbReference>